<sequence length="250" mass="28673">MKNPKFFALIIGSEILNRRRTDAHFDFVSKELAKYGNTLTGSFVIEDDPNLIISTIKFIASIENSVIFSFGGIGSTPDDYTRDCVAKAFDTKLETHQECEDLIQKRITEYGNTSKYALEMAQLPPQSELLVKNYTDGIPAFHLQKRFFFMPGFPHMSHPIIEDIQKKFFSTKNISYRYTLVAYCKESIFIELMRSMPDGVDVSSLPNKNGEDWKTTISLVSRDKELAIENFRLYEDILNKNGIEYVLGEK</sequence>
<dbReference type="Pfam" id="PF00994">
    <property type="entry name" value="MoCF_biosynth"/>
    <property type="match status" value="1"/>
</dbReference>
<dbReference type="SMART" id="SM00852">
    <property type="entry name" value="MoCF_biosynth"/>
    <property type="match status" value="1"/>
</dbReference>
<dbReference type="InterPro" id="IPR001453">
    <property type="entry name" value="MoaB/Mog_dom"/>
</dbReference>
<gene>
    <name evidence="2" type="ORF">MNB_SV-15-1067</name>
</gene>
<accession>A0A1W1EKU0</accession>
<organism evidence="2">
    <name type="scientific">hydrothermal vent metagenome</name>
    <dbReference type="NCBI Taxonomy" id="652676"/>
    <lineage>
        <taxon>unclassified sequences</taxon>
        <taxon>metagenomes</taxon>
        <taxon>ecological metagenomes</taxon>
    </lineage>
</organism>
<dbReference type="PANTHER" id="PTHR13939">
    <property type="entry name" value="NICOTINAMIDE-NUCLEOTIDE AMIDOHYDROLASE PNCC"/>
    <property type="match status" value="1"/>
</dbReference>
<evidence type="ECO:0000259" key="1">
    <source>
        <dbReference type="SMART" id="SM00852"/>
    </source>
</evidence>
<feature type="domain" description="MoaB/Mog" evidence="1">
    <location>
        <begin position="7"/>
        <end position="171"/>
    </location>
</feature>
<proteinExistence type="predicted"/>
<dbReference type="AlphaFoldDB" id="A0A1W1EKU0"/>
<dbReference type="EMBL" id="FRYL01000041">
    <property type="protein sequence ID" value="SHO81490.1"/>
    <property type="molecule type" value="Genomic_DNA"/>
</dbReference>
<dbReference type="SUPFAM" id="SSF53218">
    <property type="entry name" value="Molybdenum cofactor biosynthesis proteins"/>
    <property type="match status" value="1"/>
</dbReference>
<dbReference type="Gene3D" id="3.40.980.10">
    <property type="entry name" value="MoaB/Mog-like domain"/>
    <property type="match status" value="1"/>
</dbReference>
<reference evidence="2" key="1">
    <citation type="submission" date="2016-10" db="EMBL/GenBank/DDBJ databases">
        <authorList>
            <person name="de Groot N.N."/>
        </authorList>
    </citation>
    <scope>NUCLEOTIDE SEQUENCE</scope>
</reference>
<dbReference type="InterPro" id="IPR036425">
    <property type="entry name" value="MoaB/Mog-like_dom_sf"/>
</dbReference>
<evidence type="ECO:0000313" key="2">
    <source>
        <dbReference type="EMBL" id="SHO81490.1"/>
    </source>
</evidence>
<name>A0A1W1EKU0_9ZZZZ</name>
<protein>
    <submittedName>
        <fullName evidence="2">Molybdenum cofactor biosynthesis protein MoaB</fullName>
    </submittedName>
</protein>
<dbReference type="PANTHER" id="PTHR13939:SF0">
    <property type="entry name" value="NMN AMIDOHYDROLASE-LIKE PROTEIN YFAY"/>
    <property type="match status" value="1"/>
</dbReference>
<dbReference type="InterPro" id="IPR050101">
    <property type="entry name" value="CinA"/>
</dbReference>